<dbReference type="EMBL" id="SPDS01000001">
    <property type="protein sequence ID" value="TFH56549.1"/>
    <property type="molecule type" value="Genomic_DNA"/>
</dbReference>
<accession>A0A2N7S2F5</accession>
<gene>
    <name evidence="3" type="ORF">CIK84_01450</name>
    <name evidence="4" type="ORF">EXY26_05815</name>
</gene>
<dbReference type="NCBIfam" id="TIGR03317">
    <property type="entry name" value="ygfZ_signature"/>
    <property type="match status" value="1"/>
</dbReference>
<dbReference type="InterPro" id="IPR017703">
    <property type="entry name" value="YgfZ/GCV_T_CS"/>
</dbReference>
<dbReference type="EMBL" id="PNQX01000001">
    <property type="protein sequence ID" value="PMQ20315.1"/>
    <property type="molecule type" value="Genomic_DNA"/>
</dbReference>
<dbReference type="Gene3D" id="3.30.1360.120">
    <property type="entry name" value="Probable tRNA modification gtpase trme, domain 1"/>
    <property type="match status" value="1"/>
</dbReference>
<dbReference type="InterPro" id="IPR045179">
    <property type="entry name" value="YgfZ/GcvT"/>
</dbReference>
<keyword evidence="1" id="KW-0809">Transit peptide</keyword>
<dbReference type="SUPFAM" id="SSF103025">
    <property type="entry name" value="Folate-binding domain"/>
    <property type="match status" value="1"/>
</dbReference>
<reference evidence="4 6" key="2">
    <citation type="submission" date="2019-03" db="EMBL/GenBank/DDBJ databases">
        <title>Glutamicibacter sp. LJH19 genome.</title>
        <authorList>
            <person name="Sinai Borker S."/>
            <person name="Kumar R."/>
        </authorList>
    </citation>
    <scope>NUCLEOTIDE SEQUENCE [LARGE SCALE GENOMIC DNA]</scope>
    <source>
        <strain evidence="4 6">LJH19</strain>
    </source>
</reference>
<evidence type="ECO:0000313" key="6">
    <source>
        <dbReference type="Proteomes" id="UP000297638"/>
    </source>
</evidence>
<organism evidence="3 5">
    <name type="scientific">Glutamicibacter arilaitensis</name>
    <dbReference type="NCBI Taxonomy" id="256701"/>
    <lineage>
        <taxon>Bacteria</taxon>
        <taxon>Bacillati</taxon>
        <taxon>Actinomycetota</taxon>
        <taxon>Actinomycetes</taxon>
        <taxon>Micrococcales</taxon>
        <taxon>Micrococcaceae</taxon>
        <taxon>Glutamicibacter</taxon>
    </lineage>
</organism>
<dbReference type="PANTHER" id="PTHR22602">
    <property type="entry name" value="TRANSFERASE CAF17, MITOCHONDRIAL-RELATED"/>
    <property type="match status" value="1"/>
</dbReference>
<evidence type="ECO:0000259" key="2">
    <source>
        <dbReference type="Pfam" id="PF01571"/>
    </source>
</evidence>
<proteinExistence type="predicted"/>
<sequence length="360" mass="39126">MTAGYRSVLLERAGAVEAGGVDAGVAAHYGAPTREARKLAEGKAIADLSHFDVVEIRGEDRQSWLDTLSSQRISTLKPGQSTQTLLLSVQGRIEHEMKVLATEDRLLLIAEPGAGAGLAQFLNSMRFMLRVEVNDLSATHGVLAATRTIDTAGSLIWQNPWPGISEGGWAYSREDHPGKERAWFMHIIELDKLCEAVAEEELAGMMAVEALRIAAWEPRFGAEIDDKTIPHELDWLRTAVHMDKGCYKGQETVARVHNIGHPPRRMVFLDLDGSMHTLPATGAEVKLGERTVGRITSATLHYEAGPIALAVIKRNVDPEAVLTIVDGETNYPASQEVIVATDAGQVAGRFTGFLRTPPQG</sequence>
<name>A0A2N7S2F5_9MICC</name>
<reference evidence="3 5" key="1">
    <citation type="journal article" date="2017" name="Elife">
        <title>Extensive horizontal gene transfer in cheese-associated bacteria.</title>
        <authorList>
            <person name="Bonham K.S."/>
            <person name="Wolfe B.E."/>
            <person name="Dutton R.J."/>
        </authorList>
    </citation>
    <scope>NUCLEOTIDE SEQUENCE [LARGE SCALE GENOMIC DNA]</scope>
    <source>
        <strain evidence="3 5">JB182</strain>
    </source>
</reference>
<dbReference type="PANTHER" id="PTHR22602:SF0">
    <property type="entry name" value="TRANSFERASE CAF17, MITOCHONDRIAL-RELATED"/>
    <property type="match status" value="1"/>
</dbReference>
<dbReference type="Proteomes" id="UP000235739">
    <property type="component" value="Unassembled WGS sequence"/>
</dbReference>
<evidence type="ECO:0000313" key="4">
    <source>
        <dbReference type="EMBL" id="TFH56549.1"/>
    </source>
</evidence>
<evidence type="ECO:0000313" key="3">
    <source>
        <dbReference type="EMBL" id="PMQ20315.1"/>
    </source>
</evidence>
<feature type="domain" description="GCVT N-terminal" evidence="2">
    <location>
        <begin position="32"/>
        <end position="144"/>
    </location>
</feature>
<dbReference type="InterPro" id="IPR029043">
    <property type="entry name" value="GcvT/YgfZ_C"/>
</dbReference>
<dbReference type="AlphaFoldDB" id="A0A2N7S2F5"/>
<dbReference type="RefSeq" id="WP_102597332.1">
    <property type="nucleotide sequence ID" value="NZ_JABUYH010000002.1"/>
</dbReference>
<dbReference type="Proteomes" id="UP000297638">
    <property type="component" value="Unassembled WGS sequence"/>
</dbReference>
<dbReference type="GO" id="GO:0016226">
    <property type="term" value="P:iron-sulfur cluster assembly"/>
    <property type="evidence" value="ECO:0007669"/>
    <property type="project" value="TreeGrafter"/>
</dbReference>
<dbReference type="InterPro" id="IPR027266">
    <property type="entry name" value="TrmE/GcvT-like"/>
</dbReference>
<evidence type="ECO:0000313" key="5">
    <source>
        <dbReference type="Proteomes" id="UP000235739"/>
    </source>
</evidence>
<dbReference type="InterPro" id="IPR006222">
    <property type="entry name" value="GCVT_N"/>
</dbReference>
<dbReference type="SUPFAM" id="SSF101790">
    <property type="entry name" value="Aminomethyltransferase beta-barrel domain"/>
    <property type="match status" value="1"/>
</dbReference>
<dbReference type="Pfam" id="PF01571">
    <property type="entry name" value="GCV_T"/>
    <property type="match status" value="1"/>
</dbReference>
<evidence type="ECO:0000256" key="1">
    <source>
        <dbReference type="ARBA" id="ARBA00022946"/>
    </source>
</evidence>
<protein>
    <submittedName>
        <fullName evidence="3 4">Folate-binding protein</fullName>
    </submittedName>
</protein>
<comment type="caution">
    <text evidence="3">The sequence shown here is derived from an EMBL/GenBank/DDBJ whole genome shotgun (WGS) entry which is preliminary data.</text>
</comment>